<dbReference type="PANTHER" id="PTHR46246:SF1">
    <property type="entry name" value="GUANOSINE-3',5'-BIS(DIPHOSPHATE) 3'-PYROPHOSPHOHYDROLASE MESH1"/>
    <property type="match status" value="1"/>
</dbReference>
<proteinExistence type="predicted"/>
<accession>A0A2Y9AYG0</accession>
<protein>
    <submittedName>
        <fullName evidence="3">HD domain-containing protein</fullName>
    </submittedName>
</protein>
<name>A0A2Y9AYG0_9RHOB</name>
<dbReference type="Gene3D" id="1.10.3210.10">
    <property type="entry name" value="Hypothetical protein af1432"/>
    <property type="match status" value="1"/>
</dbReference>
<dbReference type="InterPro" id="IPR052194">
    <property type="entry name" value="MESH1"/>
</dbReference>
<gene>
    <name evidence="2" type="ORF">BCF38_10951</name>
    <name evidence="3" type="ORF">SAMN05421539_10951</name>
</gene>
<dbReference type="GO" id="GO:0008893">
    <property type="term" value="F:guanosine-3',5'-bis(diphosphate) 3'-diphosphatase activity"/>
    <property type="evidence" value="ECO:0007669"/>
    <property type="project" value="TreeGrafter"/>
</dbReference>
<reference evidence="3 5" key="1">
    <citation type="submission" date="2016-10" db="EMBL/GenBank/DDBJ databases">
        <authorList>
            <person name="Cai Z."/>
        </authorList>
    </citation>
    <scope>NUCLEOTIDE SEQUENCE [LARGE SCALE GENOMIC DNA]</scope>
    <source>
        <strain evidence="3 5">DSM 25227</strain>
    </source>
</reference>
<dbReference type="RefSeq" id="WP_245947613.1">
    <property type="nucleotide sequence ID" value="NZ_QGDJ01000009.1"/>
</dbReference>
<keyword evidence="4" id="KW-1185">Reference proteome</keyword>
<sequence>MTTEAVLLAARFAARAHHGQTRKGADGLPYVDHVLEVAARLAAVHPDDELLIVAGLLHDTVEDCDVTREDIAAAFGEEVAALVMEVTDDTSLPRAERKAAQERHVPHASDRAKRLKLADKAANLSAIARTPPDWDAARMTEYVDWACRVLDPVRGLDAQLEGAFDAAVAEARAAIAARS</sequence>
<dbReference type="InterPro" id="IPR006674">
    <property type="entry name" value="HD_domain"/>
</dbReference>
<dbReference type="Pfam" id="PF13328">
    <property type="entry name" value="HD_4"/>
    <property type="match status" value="1"/>
</dbReference>
<dbReference type="Proteomes" id="UP000251571">
    <property type="component" value="Unassembled WGS sequence"/>
</dbReference>
<evidence type="ECO:0000313" key="3">
    <source>
        <dbReference type="EMBL" id="SSA49166.1"/>
    </source>
</evidence>
<evidence type="ECO:0000313" key="5">
    <source>
        <dbReference type="Proteomes" id="UP000251571"/>
    </source>
</evidence>
<dbReference type="PANTHER" id="PTHR46246">
    <property type="entry name" value="GUANOSINE-3',5'-BIS(DIPHOSPHATE) 3'-PYROPHOSPHOHYDROLASE MESH1"/>
    <property type="match status" value="1"/>
</dbReference>
<dbReference type="PROSITE" id="PS51831">
    <property type="entry name" value="HD"/>
    <property type="match status" value="1"/>
</dbReference>
<evidence type="ECO:0000313" key="4">
    <source>
        <dbReference type="Proteomes" id="UP000245839"/>
    </source>
</evidence>
<dbReference type="EMBL" id="UETC01000009">
    <property type="protein sequence ID" value="SSA49166.1"/>
    <property type="molecule type" value="Genomic_DNA"/>
</dbReference>
<feature type="domain" description="HD" evidence="1">
    <location>
        <begin position="30"/>
        <end position="124"/>
    </location>
</feature>
<dbReference type="SUPFAM" id="SSF109604">
    <property type="entry name" value="HD-domain/PDEase-like"/>
    <property type="match status" value="1"/>
</dbReference>
<dbReference type="Proteomes" id="UP000245839">
    <property type="component" value="Unassembled WGS sequence"/>
</dbReference>
<evidence type="ECO:0000313" key="2">
    <source>
        <dbReference type="EMBL" id="PWJ16167.1"/>
    </source>
</evidence>
<dbReference type="EMBL" id="QGDJ01000009">
    <property type="protein sequence ID" value="PWJ16167.1"/>
    <property type="molecule type" value="Genomic_DNA"/>
</dbReference>
<evidence type="ECO:0000259" key="1">
    <source>
        <dbReference type="PROSITE" id="PS51831"/>
    </source>
</evidence>
<dbReference type="AlphaFoldDB" id="A0A2Y9AYG0"/>
<reference evidence="2 4" key="2">
    <citation type="submission" date="2018-03" db="EMBL/GenBank/DDBJ databases">
        <title>Genomic Encyclopedia of Archaeal and Bacterial Type Strains, Phase II (KMG-II): from individual species to whole genera.</title>
        <authorList>
            <person name="Goeker M."/>
        </authorList>
    </citation>
    <scope>NUCLEOTIDE SEQUENCE [LARGE SCALE GENOMIC DNA]</scope>
    <source>
        <strain evidence="2 4">DSM 25227</strain>
    </source>
</reference>
<organism evidence="3 5">
    <name type="scientific">Jannaschia seohaensis</name>
    <dbReference type="NCBI Taxonomy" id="475081"/>
    <lineage>
        <taxon>Bacteria</taxon>
        <taxon>Pseudomonadati</taxon>
        <taxon>Pseudomonadota</taxon>
        <taxon>Alphaproteobacteria</taxon>
        <taxon>Rhodobacterales</taxon>
        <taxon>Roseobacteraceae</taxon>
        <taxon>Jannaschia</taxon>
    </lineage>
</organism>